<gene>
    <name evidence="2" type="ORF">HZS54_06905</name>
</gene>
<accession>A0A7D5T8W8</accession>
<keyword evidence="1" id="KW-0472">Membrane</keyword>
<organism evidence="2 3">
    <name type="scientific">Halosimplex pelagicum</name>
    <dbReference type="NCBI Taxonomy" id="869886"/>
    <lineage>
        <taxon>Archaea</taxon>
        <taxon>Methanobacteriati</taxon>
        <taxon>Methanobacteriota</taxon>
        <taxon>Stenosarchaea group</taxon>
        <taxon>Halobacteria</taxon>
        <taxon>Halobacteriales</taxon>
        <taxon>Haloarculaceae</taxon>
        <taxon>Halosimplex</taxon>
    </lineage>
</organism>
<sequence length="173" mass="18521">MADRASRAHFVVAVTVPLWIDGLVLGYLFELATLVELLWACWAASLLLLPAVIIDSPQSGGDSWPTLGGLCLPVLNLVTGAIYAFDQFRTRHGEAGQDNHGLISFIAVSASVLSVVIAPYVFGFLALGAGFWVRQQYSSREGALLLTTAGTTMLFGLTLNVVVFLFLRPGPVL</sequence>
<keyword evidence="3" id="KW-1185">Reference proteome</keyword>
<feature type="transmembrane region" description="Helical" evidence="1">
    <location>
        <begin position="66"/>
        <end position="85"/>
    </location>
</feature>
<keyword evidence="1" id="KW-1133">Transmembrane helix</keyword>
<evidence type="ECO:0000313" key="2">
    <source>
        <dbReference type="EMBL" id="QLH81370.1"/>
    </source>
</evidence>
<dbReference type="OrthoDB" id="386314at2157"/>
<name>A0A7D5T8W8_9EURY</name>
<feature type="transmembrane region" description="Helical" evidence="1">
    <location>
        <begin position="7"/>
        <end position="29"/>
    </location>
</feature>
<dbReference type="EMBL" id="CP058909">
    <property type="protein sequence ID" value="QLH81370.1"/>
    <property type="molecule type" value="Genomic_DNA"/>
</dbReference>
<dbReference type="Proteomes" id="UP000509346">
    <property type="component" value="Chromosome"/>
</dbReference>
<feature type="transmembrane region" description="Helical" evidence="1">
    <location>
        <begin position="144"/>
        <end position="167"/>
    </location>
</feature>
<feature type="transmembrane region" description="Helical" evidence="1">
    <location>
        <begin position="105"/>
        <end position="132"/>
    </location>
</feature>
<proteinExistence type="predicted"/>
<evidence type="ECO:0000313" key="3">
    <source>
        <dbReference type="Proteomes" id="UP000509346"/>
    </source>
</evidence>
<feature type="transmembrane region" description="Helical" evidence="1">
    <location>
        <begin position="35"/>
        <end position="54"/>
    </location>
</feature>
<dbReference type="RefSeq" id="WP_179921297.1">
    <property type="nucleotide sequence ID" value="NZ_CP058909.1"/>
</dbReference>
<dbReference type="AlphaFoldDB" id="A0A7D5T8W8"/>
<dbReference type="GeneID" id="56082304"/>
<dbReference type="KEGG" id="hpel:HZS54_06905"/>
<keyword evidence="1" id="KW-0812">Transmembrane</keyword>
<evidence type="ECO:0000256" key="1">
    <source>
        <dbReference type="SAM" id="Phobius"/>
    </source>
</evidence>
<protein>
    <submittedName>
        <fullName evidence="2">Uncharacterized protein</fullName>
    </submittedName>
</protein>
<reference evidence="2 3" key="1">
    <citation type="submission" date="2020-07" db="EMBL/GenBank/DDBJ databases">
        <title>Halosimplex litoreum sp. nov. and Halosimplex rubrum sp. nov., isolated from different salt environments.</title>
        <authorList>
            <person name="Cui H."/>
        </authorList>
    </citation>
    <scope>NUCLEOTIDE SEQUENCE [LARGE SCALE GENOMIC DNA]</scope>
    <source>
        <strain evidence="2 3">R2</strain>
    </source>
</reference>